<evidence type="ECO:0008006" key="3">
    <source>
        <dbReference type="Google" id="ProtNLM"/>
    </source>
</evidence>
<protein>
    <recommendedName>
        <fullName evidence="3">Glycine cleavage system transcriptional repressor</fullName>
    </recommendedName>
</protein>
<name>A0A318D9F3_9GAMM</name>
<proteinExistence type="predicted"/>
<dbReference type="Proteomes" id="UP000247689">
    <property type="component" value="Unassembled WGS sequence"/>
</dbReference>
<reference evidence="1 2" key="1">
    <citation type="submission" date="2018-05" db="EMBL/GenBank/DDBJ databases">
        <title>Kangiella spongicola genome sequence.</title>
        <authorList>
            <person name="Maclea K.S."/>
            <person name="Goen A.E."/>
            <person name="Kelley C."/>
            <person name="Underriner A."/>
            <person name="Silverwood T."/>
            <person name="Trachtenberg A.M."/>
        </authorList>
    </citation>
    <scope>NUCLEOTIDE SEQUENCE [LARGE SCALE GENOMIC DNA]</scope>
    <source>
        <strain evidence="1 2">ATCC BAA-2076</strain>
    </source>
</reference>
<dbReference type="AlphaFoldDB" id="A0A318D9F3"/>
<keyword evidence="2" id="KW-1185">Reference proteome</keyword>
<dbReference type="EMBL" id="QICH01000001">
    <property type="protein sequence ID" value="PXF64565.1"/>
    <property type="molecule type" value="Genomic_DNA"/>
</dbReference>
<gene>
    <name evidence="1" type="ORF">DL796_05360</name>
</gene>
<organism evidence="1 2">
    <name type="scientific">Kangiella spongicola</name>
    <dbReference type="NCBI Taxonomy" id="796379"/>
    <lineage>
        <taxon>Bacteria</taxon>
        <taxon>Pseudomonadati</taxon>
        <taxon>Pseudomonadota</taxon>
        <taxon>Gammaproteobacteria</taxon>
        <taxon>Kangiellales</taxon>
        <taxon>Kangiellaceae</taxon>
        <taxon>Kangiella</taxon>
    </lineage>
</organism>
<dbReference type="Gene3D" id="3.30.70.260">
    <property type="match status" value="1"/>
</dbReference>
<evidence type="ECO:0000313" key="2">
    <source>
        <dbReference type="Proteomes" id="UP000247689"/>
    </source>
</evidence>
<evidence type="ECO:0000313" key="1">
    <source>
        <dbReference type="EMBL" id="PXF64565.1"/>
    </source>
</evidence>
<comment type="caution">
    <text evidence="1">The sequence shown here is derived from an EMBL/GenBank/DDBJ whole genome shotgun (WGS) entry which is preliminary data.</text>
</comment>
<sequence length="198" mass="22553">MRNTTANEQGSQHSDKGDMEVIVSVSGTDNEDIIITLSEIINRFNGRLQASRFHRMDDRFSGLFYVSINIAYFGPFRACLESLNSKRLQFEFSPGNAASSNALNDKVAFDIELYGLRDKVLDVEIFKALSRNQLVVDELIRNRYICESGKAAYKVKLQVSTDYIFDIDEVERELQLLAEELGIHVVINFDEDELQEAI</sequence>
<dbReference type="OrthoDB" id="6193985at2"/>
<dbReference type="RefSeq" id="WP_110200613.1">
    <property type="nucleotide sequence ID" value="NZ_QICH01000001.1"/>
</dbReference>
<accession>A0A318D9F3</accession>